<keyword evidence="2" id="KW-1185">Reference proteome</keyword>
<evidence type="ECO:0000313" key="1">
    <source>
        <dbReference type="EMBL" id="ETS73647.1"/>
    </source>
</evidence>
<dbReference type="RefSeq" id="XP_007841365.1">
    <property type="nucleotide sequence ID" value="XM_007843174.1"/>
</dbReference>
<dbReference type="Proteomes" id="UP000030651">
    <property type="component" value="Unassembled WGS sequence"/>
</dbReference>
<dbReference type="HOGENOM" id="CLU_043690_0_0_1"/>
<accession>W3WKF1</accession>
<sequence>MSASEGQGPLAASQVSSLPNLLTVIITTSVTPSIPNTDLLSAVVDGFREHCPHLLRCRVIVVFDNYDQIVSFARLKKGHVTPNQARDWHLYKANTKKLILEQFRGAAADVELGTEQGEAEFGSPKEANSVAFTTTYTRDRSVTFIEPVRRLGFGLAVRSALRMVETPYVWLQQHDWNVIADVPVASMVEIMQQHDSSTDLPVKYICLPAIRMLTYATSADVKHFPVLKDLTEKLKRDFVPPQQPEVKIPLTPMFFWHDKPHIASTQHYLARVFPSRLAMMRGDFIEDKIGQIARTQMKEGLWAKWATWLYYPDEGQSLCLRHLQGRIWRGTDAQTKQIASYIESNMKNMLEREAFGANVTDVMLDDHDDSISRLF</sequence>
<gene>
    <name evidence="1" type="ORF">PFICI_14593</name>
</gene>
<dbReference type="InParanoid" id="W3WKF1"/>
<evidence type="ECO:0000313" key="2">
    <source>
        <dbReference type="Proteomes" id="UP000030651"/>
    </source>
</evidence>
<proteinExistence type="predicted"/>
<dbReference type="AlphaFoldDB" id="W3WKF1"/>
<dbReference type="OMA" id="WHDKPHI"/>
<dbReference type="OrthoDB" id="414322at2759"/>
<organism evidence="1 2">
    <name type="scientific">Pestalotiopsis fici (strain W106-1 / CGMCC3.15140)</name>
    <dbReference type="NCBI Taxonomy" id="1229662"/>
    <lineage>
        <taxon>Eukaryota</taxon>
        <taxon>Fungi</taxon>
        <taxon>Dikarya</taxon>
        <taxon>Ascomycota</taxon>
        <taxon>Pezizomycotina</taxon>
        <taxon>Sordariomycetes</taxon>
        <taxon>Xylariomycetidae</taxon>
        <taxon>Amphisphaeriales</taxon>
        <taxon>Sporocadaceae</taxon>
        <taxon>Pestalotiopsis</taxon>
    </lineage>
</organism>
<dbReference type="GeneID" id="19279606"/>
<reference evidence="2" key="1">
    <citation type="journal article" date="2015" name="BMC Genomics">
        <title>Genomic and transcriptomic analysis of the endophytic fungus Pestalotiopsis fici reveals its lifestyle and high potential for synthesis of natural products.</title>
        <authorList>
            <person name="Wang X."/>
            <person name="Zhang X."/>
            <person name="Liu L."/>
            <person name="Xiang M."/>
            <person name="Wang W."/>
            <person name="Sun X."/>
            <person name="Che Y."/>
            <person name="Guo L."/>
            <person name="Liu G."/>
            <person name="Guo L."/>
            <person name="Wang C."/>
            <person name="Yin W.B."/>
            <person name="Stadler M."/>
            <person name="Zhang X."/>
            <person name="Liu X."/>
        </authorList>
    </citation>
    <scope>NUCLEOTIDE SEQUENCE [LARGE SCALE GENOMIC DNA]</scope>
    <source>
        <strain evidence="2">W106-1 / CGMCC3.15140</strain>
    </source>
</reference>
<protein>
    <submittedName>
        <fullName evidence="1">Uncharacterized protein</fullName>
    </submittedName>
</protein>
<name>W3WKF1_PESFW</name>
<dbReference type="eggNOG" id="ENOG502S5F4">
    <property type="taxonomic scope" value="Eukaryota"/>
</dbReference>
<dbReference type="KEGG" id="pfy:PFICI_14593"/>
<dbReference type="STRING" id="1229662.W3WKF1"/>
<dbReference type="EMBL" id="KI912121">
    <property type="protein sequence ID" value="ETS73647.1"/>
    <property type="molecule type" value="Genomic_DNA"/>
</dbReference>